<comment type="caution">
    <text evidence="7">The sequence shown here is derived from an EMBL/GenBank/DDBJ whole genome shotgun (WGS) entry which is preliminary data.</text>
</comment>
<dbReference type="SUPFAM" id="SSF54826">
    <property type="entry name" value="Enolase N-terminal domain-like"/>
    <property type="match status" value="1"/>
</dbReference>
<dbReference type="SMART" id="SM00922">
    <property type="entry name" value="MR_MLE"/>
    <property type="match status" value="1"/>
</dbReference>
<reference evidence="7" key="1">
    <citation type="submission" date="2021-12" db="EMBL/GenBank/DDBJ databases">
        <authorList>
            <person name="Rodrigo-Torres L."/>
            <person name="Arahal R. D."/>
            <person name="Lucena T."/>
        </authorList>
    </citation>
    <scope>NUCLEOTIDE SEQUENCE</scope>
    <source>
        <strain evidence="7">CECT 8419</strain>
    </source>
</reference>
<evidence type="ECO:0000256" key="1">
    <source>
        <dbReference type="ARBA" id="ARBA00008031"/>
    </source>
</evidence>
<dbReference type="InterPro" id="IPR034603">
    <property type="entry name" value="Dipeptide_epimerase"/>
</dbReference>
<dbReference type="PANTHER" id="PTHR48073">
    <property type="entry name" value="O-SUCCINYLBENZOATE SYNTHASE-RELATED"/>
    <property type="match status" value="1"/>
</dbReference>
<dbReference type="RefSeq" id="WP_238749984.1">
    <property type="nucleotide sequence ID" value="NZ_CAKLPZ010000001.1"/>
</dbReference>
<evidence type="ECO:0000256" key="2">
    <source>
        <dbReference type="ARBA" id="ARBA00022723"/>
    </source>
</evidence>
<dbReference type="PANTHER" id="PTHR48073:SF2">
    <property type="entry name" value="O-SUCCINYLBENZOATE SYNTHASE"/>
    <property type="match status" value="1"/>
</dbReference>
<accession>A0ABM9AYS8</accession>
<dbReference type="EC" id="5.1.1.-" evidence="5"/>
<dbReference type="InterPro" id="IPR013342">
    <property type="entry name" value="Mandelate_racemase_C"/>
</dbReference>
<dbReference type="SFLD" id="SFLDG00180">
    <property type="entry name" value="muconate_cycloisomerase"/>
    <property type="match status" value="1"/>
</dbReference>
<keyword evidence="3 5" id="KW-0460">Magnesium</keyword>
<name>A0ABM9AYS8_9BACT</name>
<keyword evidence="8" id="KW-1185">Reference proteome</keyword>
<feature type="domain" description="Mandelate racemase/muconate lactonizing enzyme C-terminal" evidence="6">
    <location>
        <begin position="141"/>
        <end position="237"/>
    </location>
</feature>
<dbReference type="Gene3D" id="3.20.20.120">
    <property type="entry name" value="Enolase-like C-terminal domain"/>
    <property type="match status" value="1"/>
</dbReference>
<protein>
    <recommendedName>
        <fullName evidence="5">Dipeptide epimerase</fullName>
        <ecNumber evidence="5">5.1.1.-</ecNumber>
    </recommendedName>
</protein>
<dbReference type="Pfam" id="PF13378">
    <property type="entry name" value="MR_MLE_C"/>
    <property type="match status" value="1"/>
</dbReference>
<keyword evidence="2 5" id="KW-0479">Metal-binding</keyword>
<evidence type="ECO:0000256" key="5">
    <source>
        <dbReference type="RuleBase" id="RU366006"/>
    </source>
</evidence>
<evidence type="ECO:0000313" key="7">
    <source>
        <dbReference type="EMBL" id="CAH0999771.1"/>
    </source>
</evidence>
<dbReference type="InterPro" id="IPR036849">
    <property type="entry name" value="Enolase-like_C_sf"/>
</dbReference>
<dbReference type="EMBL" id="CAKLPZ010000001">
    <property type="protein sequence ID" value="CAH0999771.1"/>
    <property type="molecule type" value="Genomic_DNA"/>
</dbReference>
<dbReference type="SFLD" id="SFLDS00001">
    <property type="entry name" value="Enolase"/>
    <property type="match status" value="1"/>
</dbReference>
<comment type="similarity">
    <text evidence="1 5">Belongs to the mandelate racemase/muconate lactonizing enzyme family.</text>
</comment>
<dbReference type="Pfam" id="PF02746">
    <property type="entry name" value="MR_MLE_N"/>
    <property type="match status" value="1"/>
</dbReference>
<dbReference type="Proteomes" id="UP000837803">
    <property type="component" value="Unassembled WGS sequence"/>
</dbReference>
<dbReference type="Gene3D" id="3.30.390.10">
    <property type="entry name" value="Enolase-like, N-terminal domain"/>
    <property type="match status" value="1"/>
</dbReference>
<organism evidence="7 8">
    <name type="scientific">Neolewinella maritima</name>
    <dbReference type="NCBI Taxonomy" id="1383882"/>
    <lineage>
        <taxon>Bacteria</taxon>
        <taxon>Pseudomonadati</taxon>
        <taxon>Bacteroidota</taxon>
        <taxon>Saprospiria</taxon>
        <taxon>Saprospirales</taxon>
        <taxon>Lewinellaceae</taxon>
        <taxon>Neolewinella</taxon>
    </lineage>
</organism>
<dbReference type="InterPro" id="IPR013341">
    <property type="entry name" value="Mandelate_racemase_N_dom"/>
</dbReference>
<keyword evidence="4 5" id="KW-0413">Isomerase</keyword>
<dbReference type="CDD" id="cd03319">
    <property type="entry name" value="L-Ala-DL-Glu_epimerase"/>
    <property type="match status" value="1"/>
</dbReference>
<dbReference type="SUPFAM" id="SSF51604">
    <property type="entry name" value="Enolase C-terminal domain-like"/>
    <property type="match status" value="1"/>
</dbReference>
<proteinExistence type="inferred from homology"/>
<evidence type="ECO:0000259" key="6">
    <source>
        <dbReference type="SMART" id="SM00922"/>
    </source>
</evidence>
<dbReference type="InterPro" id="IPR029017">
    <property type="entry name" value="Enolase-like_N"/>
</dbReference>
<evidence type="ECO:0000313" key="8">
    <source>
        <dbReference type="Proteomes" id="UP000837803"/>
    </source>
</evidence>
<dbReference type="InterPro" id="IPR029065">
    <property type="entry name" value="Enolase_C-like"/>
</dbReference>
<evidence type="ECO:0000256" key="4">
    <source>
        <dbReference type="ARBA" id="ARBA00023235"/>
    </source>
</evidence>
<gene>
    <name evidence="7" type="primary">tfdD</name>
    <name evidence="7" type="ORF">LEM8419_01071</name>
</gene>
<comment type="cofactor">
    <cofactor evidence="5">
        <name>Mg(2+)</name>
        <dbReference type="ChEBI" id="CHEBI:18420"/>
    </cofactor>
    <text evidence="5">Binds 1 Mg(2+) ion per subunit.</text>
</comment>
<evidence type="ECO:0000256" key="3">
    <source>
        <dbReference type="ARBA" id="ARBA00022842"/>
    </source>
</evidence>
<dbReference type="SFLD" id="SFLDF00009">
    <property type="entry name" value="o-succinylbenzoate_synthase"/>
    <property type="match status" value="1"/>
</dbReference>
<dbReference type="GO" id="GO:0016853">
    <property type="term" value="F:isomerase activity"/>
    <property type="evidence" value="ECO:0007669"/>
    <property type="project" value="UniProtKB-KW"/>
</dbReference>
<sequence length="366" mass="39611">MFVHQISLFPLRVALRRPFVISLGALTHAENLFVRVRTTDGQEGWGEASPFPTIHGETLPGAVATAKWLAPGLLGCAIDSAPAYTAHLNRKLHGNYAVKSAFDMALHDLAAQQAGLPLYRFLGGRSNRTLYTDYTVSLSTPDEMVAAAQEIVAAGFPVIKVKLGRGAEDDVARIAAISAAVGPDIPLRIDANQGWTFNEAVVALRGMERFHIQHCEAPIDRYDWMRLPELRRQTSIPLMADESCWNADDARRLLAIGAVDRINIKLSKSGGLYGAQKIAQATNVPLQVGGFLESRLGFTAAAHFALSAERVAYCDFDTPLMQSQDPVEGGIVYGADGAITVPDTPGLDAHLRPEYQLPSCPQINIS</sequence>